<proteinExistence type="predicted"/>
<dbReference type="Proteomes" id="UP000193986">
    <property type="component" value="Unassembled WGS sequence"/>
</dbReference>
<gene>
    <name evidence="1" type="ORF">BCR39DRAFT_549866</name>
</gene>
<keyword evidence="2" id="KW-1185">Reference proteome</keyword>
<dbReference type="AlphaFoldDB" id="A0A1Y2AKT9"/>
<evidence type="ECO:0000313" key="1">
    <source>
        <dbReference type="EMBL" id="ORY23114.1"/>
    </source>
</evidence>
<reference evidence="1 2" key="1">
    <citation type="submission" date="2016-07" db="EMBL/GenBank/DDBJ databases">
        <title>Pervasive Adenine N6-methylation of Active Genes in Fungi.</title>
        <authorList>
            <consortium name="DOE Joint Genome Institute"/>
            <person name="Mondo S.J."/>
            <person name="Dannebaum R.O."/>
            <person name="Kuo R.C."/>
            <person name="Labutti K."/>
            <person name="Haridas S."/>
            <person name="Kuo A."/>
            <person name="Salamov A."/>
            <person name="Ahrendt S.R."/>
            <person name="Lipzen A."/>
            <person name="Sullivan W."/>
            <person name="Andreopoulos W.B."/>
            <person name="Clum A."/>
            <person name="Lindquist E."/>
            <person name="Daum C."/>
            <person name="Ramamoorthy G.K."/>
            <person name="Gryganskyi A."/>
            <person name="Culley D."/>
            <person name="Magnuson J.K."/>
            <person name="James T.Y."/>
            <person name="O'Malley M.A."/>
            <person name="Stajich J.E."/>
            <person name="Spatafora J.W."/>
            <person name="Visel A."/>
            <person name="Grigoriev I.V."/>
        </authorList>
    </citation>
    <scope>NUCLEOTIDE SEQUENCE [LARGE SCALE GENOMIC DNA]</scope>
    <source>
        <strain evidence="1 2">68-887.2</strain>
    </source>
</reference>
<name>A0A1Y2AKT9_9TREE</name>
<comment type="caution">
    <text evidence="1">The sequence shown here is derived from an EMBL/GenBank/DDBJ whole genome shotgun (WGS) entry which is preliminary data.</text>
</comment>
<organism evidence="1 2">
    <name type="scientific">Naematelia encephala</name>
    <dbReference type="NCBI Taxonomy" id="71784"/>
    <lineage>
        <taxon>Eukaryota</taxon>
        <taxon>Fungi</taxon>
        <taxon>Dikarya</taxon>
        <taxon>Basidiomycota</taxon>
        <taxon>Agaricomycotina</taxon>
        <taxon>Tremellomycetes</taxon>
        <taxon>Tremellales</taxon>
        <taxon>Naemateliaceae</taxon>
        <taxon>Naematelia</taxon>
    </lineage>
</organism>
<protein>
    <submittedName>
        <fullName evidence="1">Uncharacterized protein</fullName>
    </submittedName>
</protein>
<accession>A0A1Y2AKT9</accession>
<sequence length="58" mass="6351">MALVKGLPSFLRLLPDVKARLSPGGALHDLRSGADDLCELIRGIQRRPRDENNLSAVE</sequence>
<dbReference type="EMBL" id="MCFC01000083">
    <property type="protein sequence ID" value="ORY23114.1"/>
    <property type="molecule type" value="Genomic_DNA"/>
</dbReference>
<dbReference type="InParanoid" id="A0A1Y2AKT9"/>
<evidence type="ECO:0000313" key="2">
    <source>
        <dbReference type="Proteomes" id="UP000193986"/>
    </source>
</evidence>